<protein>
    <recommendedName>
        <fullName evidence="6 7">Thioredoxin</fullName>
    </recommendedName>
</protein>
<feature type="disulfide bond" description="Redox-active" evidence="9">
    <location>
        <begin position="31"/>
        <end position="34"/>
    </location>
</feature>
<reference evidence="11" key="2">
    <citation type="journal article" date="2021" name="PeerJ">
        <title>Extensive microbial diversity within the chicken gut microbiome revealed by metagenomics and culture.</title>
        <authorList>
            <person name="Gilroy R."/>
            <person name="Ravi A."/>
            <person name="Getino M."/>
            <person name="Pursley I."/>
            <person name="Horton D.L."/>
            <person name="Alikhan N.F."/>
            <person name="Baker D."/>
            <person name="Gharbi K."/>
            <person name="Hall N."/>
            <person name="Watson M."/>
            <person name="Adriaenssens E.M."/>
            <person name="Foster-Nyarko E."/>
            <person name="Jarju S."/>
            <person name="Secka A."/>
            <person name="Antonio M."/>
            <person name="Oren A."/>
            <person name="Chaudhuri R.R."/>
            <person name="La Ragione R."/>
            <person name="Hildebrand F."/>
            <person name="Pallen M.J."/>
        </authorList>
    </citation>
    <scope>NUCLEOTIDE SEQUENCE</scope>
    <source>
        <strain evidence="11">17213</strain>
    </source>
</reference>
<dbReference type="Proteomes" id="UP000823631">
    <property type="component" value="Unassembled WGS sequence"/>
</dbReference>
<evidence type="ECO:0000256" key="2">
    <source>
        <dbReference type="ARBA" id="ARBA00022448"/>
    </source>
</evidence>
<dbReference type="GO" id="GO:0045454">
    <property type="term" value="P:cell redox homeostasis"/>
    <property type="evidence" value="ECO:0007669"/>
    <property type="project" value="TreeGrafter"/>
</dbReference>
<evidence type="ECO:0000313" key="12">
    <source>
        <dbReference type="Proteomes" id="UP000823631"/>
    </source>
</evidence>
<dbReference type="FunFam" id="3.40.30.10:FF:000001">
    <property type="entry name" value="Thioredoxin"/>
    <property type="match status" value="1"/>
</dbReference>
<feature type="site" description="Contributes to redox potential value" evidence="8">
    <location>
        <position position="33"/>
    </location>
</feature>
<reference evidence="11" key="1">
    <citation type="submission" date="2020-10" db="EMBL/GenBank/DDBJ databases">
        <authorList>
            <person name="Gilroy R."/>
        </authorList>
    </citation>
    <scope>NUCLEOTIDE SEQUENCE</scope>
    <source>
        <strain evidence="11">17213</strain>
    </source>
</reference>
<evidence type="ECO:0000256" key="9">
    <source>
        <dbReference type="PIRSR" id="PIRSR000077-4"/>
    </source>
</evidence>
<dbReference type="InterPro" id="IPR036249">
    <property type="entry name" value="Thioredoxin-like_sf"/>
</dbReference>
<evidence type="ECO:0000256" key="7">
    <source>
        <dbReference type="PIRNR" id="PIRNR000077"/>
    </source>
</evidence>
<dbReference type="PANTHER" id="PTHR45663">
    <property type="entry name" value="GEO12009P1"/>
    <property type="match status" value="1"/>
</dbReference>
<dbReference type="InterPro" id="IPR013766">
    <property type="entry name" value="Thioredoxin_domain"/>
</dbReference>
<comment type="similarity">
    <text evidence="1 7">Belongs to the thioredoxin family.</text>
</comment>
<sequence length="105" mass="11716">MSVQHINDDEYENVVLKSSVPVLVDFWAPWCGPCKMVGPILEELSEELEGIKICKIDIDQNTAWASKLGVMSIPTMLIYKDGEITAKQVGALPKEELKNFITAHI</sequence>
<feature type="site" description="Deprotonates C-terminal active site Cys" evidence="8">
    <location>
        <position position="25"/>
    </location>
</feature>
<dbReference type="GO" id="GO:0005829">
    <property type="term" value="C:cytosol"/>
    <property type="evidence" value="ECO:0007669"/>
    <property type="project" value="TreeGrafter"/>
</dbReference>
<comment type="caution">
    <text evidence="11">The sequence shown here is derived from an EMBL/GenBank/DDBJ whole genome shotgun (WGS) entry which is preliminary data.</text>
</comment>
<evidence type="ECO:0000259" key="10">
    <source>
        <dbReference type="PROSITE" id="PS51352"/>
    </source>
</evidence>
<gene>
    <name evidence="11" type="primary">trxA</name>
    <name evidence="11" type="ORF">IAB19_09865</name>
</gene>
<dbReference type="PRINTS" id="PR00421">
    <property type="entry name" value="THIOREDOXIN"/>
</dbReference>
<evidence type="ECO:0000256" key="3">
    <source>
        <dbReference type="ARBA" id="ARBA00022982"/>
    </source>
</evidence>
<evidence type="ECO:0000313" key="11">
    <source>
        <dbReference type="EMBL" id="MBO8416673.1"/>
    </source>
</evidence>
<dbReference type="PANTHER" id="PTHR45663:SF11">
    <property type="entry name" value="GEO12009P1"/>
    <property type="match status" value="1"/>
</dbReference>
<dbReference type="GO" id="GO:0015035">
    <property type="term" value="F:protein-disulfide reductase activity"/>
    <property type="evidence" value="ECO:0007669"/>
    <property type="project" value="UniProtKB-UniRule"/>
</dbReference>
<dbReference type="NCBIfam" id="TIGR01068">
    <property type="entry name" value="thioredoxin"/>
    <property type="match status" value="1"/>
</dbReference>
<evidence type="ECO:0000256" key="8">
    <source>
        <dbReference type="PIRSR" id="PIRSR000077-1"/>
    </source>
</evidence>
<keyword evidence="2" id="KW-0813">Transport</keyword>
<dbReference type="PIRSF" id="PIRSF000077">
    <property type="entry name" value="Thioredoxin"/>
    <property type="match status" value="1"/>
</dbReference>
<keyword evidence="3" id="KW-0249">Electron transport</keyword>
<dbReference type="PROSITE" id="PS00194">
    <property type="entry name" value="THIOREDOXIN_1"/>
    <property type="match status" value="1"/>
</dbReference>
<evidence type="ECO:0000256" key="4">
    <source>
        <dbReference type="ARBA" id="ARBA00023157"/>
    </source>
</evidence>
<keyword evidence="5 9" id="KW-0676">Redox-active center</keyword>
<dbReference type="InterPro" id="IPR017937">
    <property type="entry name" value="Thioredoxin_CS"/>
</dbReference>
<evidence type="ECO:0000256" key="6">
    <source>
        <dbReference type="NCBIfam" id="TIGR01068"/>
    </source>
</evidence>
<dbReference type="InterPro" id="IPR005746">
    <property type="entry name" value="Thioredoxin"/>
</dbReference>
<evidence type="ECO:0000256" key="1">
    <source>
        <dbReference type="ARBA" id="ARBA00008987"/>
    </source>
</evidence>
<feature type="active site" description="Nucleophile" evidence="8">
    <location>
        <position position="31"/>
    </location>
</feature>
<feature type="active site" description="Nucleophile" evidence="8">
    <location>
        <position position="34"/>
    </location>
</feature>
<proteinExistence type="inferred from homology"/>
<dbReference type="CDD" id="cd02947">
    <property type="entry name" value="TRX_family"/>
    <property type="match status" value="1"/>
</dbReference>
<dbReference type="EMBL" id="JADINH010000196">
    <property type="protein sequence ID" value="MBO8416673.1"/>
    <property type="molecule type" value="Genomic_DNA"/>
</dbReference>
<dbReference type="AlphaFoldDB" id="A0A9D9DDW4"/>
<dbReference type="Gene3D" id="3.40.30.10">
    <property type="entry name" value="Glutaredoxin"/>
    <property type="match status" value="1"/>
</dbReference>
<feature type="domain" description="Thioredoxin" evidence="10">
    <location>
        <begin position="1"/>
        <end position="105"/>
    </location>
</feature>
<keyword evidence="4 9" id="KW-1015">Disulfide bond</keyword>
<dbReference type="SUPFAM" id="SSF52833">
    <property type="entry name" value="Thioredoxin-like"/>
    <property type="match status" value="1"/>
</dbReference>
<dbReference type="Pfam" id="PF00085">
    <property type="entry name" value="Thioredoxin"/>
    <property type="match status" value="1"/>
</dbReference>
<dbReference type="PROSITE" id="PS51352">
    <property type="entry name" value="THIOREDOXIN_2"/>
    <property type="match status" value="1"/>
</dbReference>
<organism evidence="11 12">
    <name type="scientific">Candidatus Avisuccinivibrio stercorigallinarum</name>
    <dbReference type="NCBI Taxonomy" id="2840704"/>
    <lineage>
        <taxon>Bacteria</taxon>
        <taxon>Pseudomonadati</taxon>
        <taxon>Pseudomonadota</taxon>
        <taxon>Gammaproteobacteria</taxon>
        <taxon>Aeromonadales</taxon>
        <taxon>Succinivibrionaceae</taxon>
        <taxon>Succinivibrionaceae incertae sedis</taxon>
        <taxon>Candidatus Avisuccinivibrio</taxon>
    </lineage>
</organism>
<name>A0A9D9DDW4_9GAMM</name>
<feature type="site" description="Contributes to redox potential value" evidence="8">
    <location>
        <position position="32"/>
    </location>
</feature>
<evidence type="ECO:0000256" key="5">
    <source>
        <dbReference type="ARBA" id="ARBA00023284"/>
    </source>
</evidence>
<accession>A0A9D9DDW4</accession>